<dbReference type="Gene3D" id="2.40.330.10">
    <property type="entry name" value="DNA-binding pseudobarrel domain"/>
    <property type="match status" value="1"/>
</dbReference>
<keyword evidence="4" id="KW-0804">Transcription</keyword>
<comment type="subcellular location">
    <subcellularLocation>
        <location evidence="1">Nucleus</location>
    </subcellularLocation>
</comment>
<evidence type="ECO:0000313" key="7">
    <source>
        <dbReference type="Proteomes" id="UP000026915"/>
    </source>
</evidence>
<keyword evidence="5" id="KW-0539">Nucleus</keyword>
<dbReference type="SUPFAM" id="SSF101936">
    <property type="entry name" value="DNA-binding pseudobarrel domain"/>
    <property type="match status" value="1"/>
</dbReference>
<gene>
    <name evidence="6" type="ORF">TCM_006958</name>
</gene>
<keyword evidence="2" id="KW-0805">Transcription regulation</keyword>
<dbReference type="CDD" id="cd10017">
    <property type="entry name" value="B3_DNA"/>
    <property type="match status" value="1"/>
</dbReference>
<keyword evidence="3" id="KW-0238">DNA-binding</keyword>
<evidence type="ECO:0000256" key="4">
    <source>
        <dbReference type="ARBA" id="ARBA00023163"/>
    </source>
</evidence>
<dbReference type="InterPro" id="IPR003340">
    <property type="entry name" value="B3_DNA-bd"/>
</dbReference>
<dbReference type="InParanoid" id="A0A061E782"/>
<dbReference type="HOGENOM" id="CLU_134721_1_1_1"/>
<dbReference type="eggNOG" id="ENOG502SSPB">
    <property type="taxonomic scope" value="Eukaryota"/>
</dbReference>
<dbReference type="OMA" id="FDEGCFF"/>
<dbReference type="Proteomes" id="UP000026915">
    <property type="component" value="Chromosome 2"/>
</dbReference>
<sequence length="120" mass="13511">MKMFSKLLTKTDVEKSLVIPTSSLDILPLGGHLFYINVIDNTGKAWTFPCFIQQTEGIESSVVFVGWLKFLCDKDVRVGDTVFLHQKSMDDDCTGTGTQLKIEVKRKIRLLGEDIWAAVE</sequence>
<evidence type="ECO:0000256" key="5">
    <source>
        <dbReference type="ARBA" id="ARBA00023242"/>
    </source>
</evidence>
<dbReference type="GO" id="GO:0003677">
    <property type="term" value="F:DNA binding"/>
    <property type="evidence" value="ECO:0007669"/>
    <property type="project" value="UniProtKB-KW"/>
</dbReference>
<keyword evidence="7" id="KW-1185">Reference proteome</keyword>
<reference evidence="6 7" key="1">
    <citation type="journal article" date="2013" name="Genome Biol.">
        <title>The genome sequence of the most widely cultivated cacao type and its use to identify candidate genes regulating pod color.</title>
        <authorList>
            <person name="Motamayor J.C."/>
            <person name="Mockaitis K."/>
            <person name="Schmutz J."/>
            <person name="Haiminen N."/>
            <person name="Iii D.L."/>
            <person name="Cornejo O."/>
            <person name="Findley S.D."/>
            <person name="Zheng P."/>
            <person name="Utro F."/>
            <person name="Royaert S."/>
            <person name="Saski C."/>
            <person name="Jenkins J."/>
            <person name="Podicheti R."/>
            <person name="Zhao M."/>
            <person name="Scheffler B.E."/>
            <person name="Stack J.C."/>
            <person name="Feltus F.A."/>
            <person name="Mustiga G.M."/>
            <person name="Amores F."/>
            <person name="Phillips W."/>
            <person name="Marelli J.P."/>
            <person name="May G.D."/>
            <person name="Shapiro H."/>
            <person name="Ma J."/>
            <person name="Bustamante C.D."/>
            <person name="Schnell R.J."/>
            <person name="Main D."/>
            <person name="Gilbert D."/>
            <person name="Parida L."/>
            <person name="Kuhn D.N."/>
        </authorList>
    </citation>
    <scope>NUCLEOTIDE SEQUENCE [LARGE SCALE GENOMIC DNA]</scope>
    <source>
        <strain evidence="7">cv. Matina 1-6</strain>
    </source>
</reference>
<protein>
    <recommendedName>
        <fullName evidence="8">TF-B3 domain-containing protein</fullName>
    </recommendedName>
</protein>
<accession>A0A061E782</accession>
<dbReference type="AlphaFoldDB" id="A0A061E782"/>
<evidence type="ECO:0000256" key="3">
    <source>
        <dbReference type="ARBA" id="ARBA00023125"/>
    </source>
</evidence>
<organism evidence="6 7">
    <name type="scientific">Theobroma cacao</name>
    <name type="common">Cacao</name>
    <name type="synonym">Cocoa</name>
    <dbReference type="NCBI Taxonomy" id="3641"/>
    <lineage>
        <taxon>Eukaryota</taxon>
        <taxon>Viridiplantae</taxon>
        <taxon>Streptophyta</taxon>
        <taxon>Embryophyta</taxon>
        <taxon>Tracheophyta</taxon>
        <taxon>Spermatophyta</taxon>
        <taxon>Magnoliopsida</taxon>
        <taxon>eudicotyledons</taxon>
        <taxon>Gunneridae</taxon>
        <taxon>Pentapetalae</taxon>
        <taxon>rosids</taxon>
        <taxon>malvids</taxon>
        <taxon>Malvales</taxon>
        <taxon>Malvaceae</taxon>
        <taxon>Byttnerioideae</taxon>
        <taxon>Theobroma</taxon>
    </lineage>
</organism>
<evidence type="ECO:0000313" key="6">
    <source>
        <dbReference type="EMBL" id="EOX98123.1"/>
    </source>
</evidence>
<dbReference type="Gramene" id="EOX98123">
    <property type="protein sequence ID" value="EOX98123"/>
    <property type="gene ID" value="TCM_006958"/>
</dbReference>
<name>A0A061E782_THECC</name>
<dbReference type="EMBL" id="CM001880">
    <property type="protein sequence ID" value="EOX98123.1"/>
    <property type="molecule type" value="Genomic_DNA"/>
</dbReference>
<evidence type="ECO:0000256" key="1">
    <source>
        <dbReference type="ARBA" id="ARBA00004123"/>
    </source>
</evidence>
<evidence type="ECO:0008006" key="8">
    <source>
        <dbReference type="Google" id="ProtNLM"/>
    </source>
</evidence>
<dbReference type="GO" id="GO:0005634">
    <property type="term" value="C:nucleus"/>
    <property type="evidence" value="ECO:0007669"/>
    <property type="project" value="UniProtKB-SubCell"/>
</dbReference>
<evidence type="ECO:0000256" key="2">
    <source>
        <dbReference type="ARBA" id="ARBA00023015"/>
    </source>
</evidence>
<proteinExistence type="predicted"/>
<dbReference type="InterPro" id="IPR015300">
    <property type="entry name" value="DNA-bd_pseudobarrel_sf"/>
</dbReference>